<dbReference type="SUPFAM" id="SSF51905">
    <property type="entry name" value="FAD/NAD(P)-binding domain"/>
    <property type="match status" value="1"/>
</dbReference>
<comment type="similarity">
    <text evidence="1">Belongs to the GMC oxidoreductase family.</text>
</comment>
<proteinExistence type="inferred from homology"/>
<evidence type="ECO:0000256" key="1">
    <source>
        <dbReference type="ARBA" id="ARBA00010790"/>
    </source>
</evidence>
<dbReference type="PANTHER" id="PTHR46056">
    <property type="entry name" value="LONG-CHAIN-ALCOHOL OXIDASE"/>
    <property type="match status" value="1"/>
</dbReference>
<reference evidence="8" key="1">
    <citation type="submission" date="2016-10" db="EMBL/GenBank/DDBJ databases">
        <authorList>
            <person name="Varghese N."/>
            <person name="Submissions S."/>
        </authorList>
    </citation>
    <scope>NUCLEOTIDE SEQUENCE [LARGE SCALE GENOMIC DNA]</scope>
    <source>
        <strain evidence="8">CGMCC 1.11014</strain>
    </source>
</reference>
<dbReference type="InterPro" id="IPR007867">
    <property type="entry name" value="GMC_OxRtase_C"/>
</dbReference>
<evidence type="ECO:0000313" key="7">
    <source>
        <dbReference type="EMBL" id="SFU80645.1"/>
    </source>
</evidence>
<dbReference type="Pfam" id="PF05199">
    <property type="entry name" value="GMC_oxred_C"/>
    <property type="match status" value="1"/>
</dbReference>
<evidence type="ECO:0000259" key="5">
    <source>
        <dbReference type="Pfam" id="PF00732"/>
    </source>
</evidence>
<dbReference type="OrthoDB" id="9787779at2"/>
<evidence type="ECO:0000256" key="4">
    <source>
        <dbReference type="ARBA" id="ARBA00023002"/>
    </source>
</evidence>
<dbReference type="GO" id="GO:0050660">
    <property type="term" value="F:flavin adenine dinucleotide binding"/>
    <property type="evidence" value="ECO:0007669"/>
    <property type="project" value="InterPro"/>
</dbReference>
<accession>A0A1I7J618</accession>
<dbReference type="STRING" id="1035707.SAMN05216552_101093"/>
<gene>
    <name evidence="7" type="ORF">SAMN05216552_101093</name>
</gene>
<evidence type="ECO:0000256" key="3">
    <source>
        <dbReference type="ARBA" id="ARBA00022827"/>
    </source>
</evidence>
<keyword evidence="8" id="KW-1185">Reference proteome</keyword>
<dbReference type="EMBL" id="FPBO01000010">
    <property type="protein sequence ID" value="SFU80645.1"/>
    <property type="molecule type" value="Genomic_DNA"/>
</dbReference>
<name>A0A1I7J618_9BURK</name>
<dbReference type="Pfam" id="PF00732">
    <property type="entry name" value="GMC_oxred_N"/>
    <property type="match status" value="1"/>
</dbReference>
<dbReference type="RefSeq" id="WP_093555937.1">
    <property type="nucleotide sequence ID" value="NZ_FPBO01000010.1"/>
</dbReference>
<evidence type="ECO:0000259" key="6">
    <source>
        <dbReference type="Pfam" id="PF05199"/>
    </source>
</evidence>
<feature type="domain" description="Glucose-methanol-choline oxidoreductase C-terminal" evidence="6">
    <location>
        <begin position="391"/>
        <end position="523"/>
    </location>
</feature>
<dbReference type="GO" id="GO:0016614">
    <property type="term" value="F:oxidoreductase activity, acting on CH-OH group of donors"/>
    <property type="evidence" value="ECO:0007669"/>
    <property type="project" value="InterPro"/>
</dbReference>
<protein>
    <submittedName>
        <fullName evidence="7">Choline dehydrogenase</fullName>
    </submittedName>
</protein>
<dbReference type="InterPro" id="IPR036188">
    <property type="entry name" value="FAD/NAD-bd_sf"/>
</dbReference>
<keyword evidence="4" id="KW-0560">Oxidoreductase</keyword>
<organism evidence="7 8">
    <name type="scientific">Pseudoduganella namucuonensis</name>
    <dbReference type="NCBI Taxonomy" id="1035707"/>
    <lineage>
        <taxon>Bacteria</taxon>
        <taxon>Pseudomonadati</taxon>
        <taxon>Pseudomonadota</taxon>
        <taxon>Betaproteobacteria</taxon>
        <taxon>Burkholderiales</taxon>
        <taxon>Oxalobacteraceae</taxon>
        <taxon>Telluria group</taxon>
        <taxon>Pseudoduganella</taxon>
    </lineage>
</organism>
<dbReference type="InterPro" id="IPR000172">
    <property type="entry name" value="GMC_OxRdtase_N"/>
</dbReference>
<evidence type="ECO:0000313" key="8">
    <source>
        <dbReference type="Proteomes" id="UP000199391"/>
    </source>
</evidence>
<dbReference type="Gene3D" id="3.50.50.60">
    <property type="entry name" value="FAD/NAD(P)-binding domain"/>
    <property type="match status" value="2"/>
</dbReference>
<keyword evidence="3" id="KW-0274">FAD</keyword>
<dbReference type="PANTHER" id="PTHR46056:SF12">
    <property type="entry name" value="LONG-CHAIN-ALCOHOL OXIDASE"/>
    <property type="match status" value="1"/>
</dbReference>
<evidence type="ECO:0000256" key="2">
    <source>
        <dbReference type="ARBA" id="ARBA00022630"/>
    </source>
</evidence>
<keyword evidence="2" id="KW-0285">Flavoprotein</keyword>
<sequence length="553" mass="58055">MSGDNDKPVIPDPIRAGLAAGWRVTDCATLERDRALEADVAIVGSGAGGGVTAEILTRAGLSVIIVEEGALKSSSDFKMREADAYPALYQEAGARKTRDKGINILQGRTVGGSTTVNWTSSFRTPPATLAHWRKHHGLADYSEQALAPWFAQMERRLHIGPWDVPPNENNDLLKRGAAKLGIPTAGIRRNVQGCWNLGYCGMGCPTNAKQSMLVTTIPAALGDGAALLTHARAERLVLKGGRVDHLVVAALTADGLEPTGKLVTLRAKHYVVAGGAINSPALLLRSGAPDPHGLLGGRTFLHPTVISAGLFEQRVDGHAGAPQSIYSDHFLDSVPVGGPIGYKLEAPPLHPLLLSTTMAGFGQAHADQMRQFPHIHGLLALLRDGFHPEAAGGRVELSGHGAPVLDYPITPFIWDGVRRALLTMAEIQFAAGARSVTPVHEMAGSYTSWAQARQAIAALPYRTLLTRVVSAHVMGGCGMAADARGGVTDPRGRYRGVANLSVHDGSLFPTSIGANPQLSIYGVTARLATQLAADLGGKAAPPAATASIPIRAA</sequence>
<feature type="domain" description="Glucose-methanol-choline oxidoreductase N-terminal" evidence="5">
    <location>
        <begin position="87"/>
        <end position="303"/>
    </location>
</feature>
<dbReference type="AlphaFoldDB" id="A0A1I7J618"/>
<dbReference type="Proteomes" id="UP000199391">
    <property type="component" value="Unassembled WGS sequence"/>
</dbReference>